<reference evidence="2" key="1">
    <citation type="journal article" date="2023" name="Science">
        <title>Genome structures resolve the early diversification of teleost fishes.</title>
        <authorList>
            <person name="Parey E."/>
            <person name="Louis A."/>
            <person name="Montfort J."/>
            <person name="Bouchez O."/>
            <person name="Roques C."/>
            <person name="Iampietro C."/>
            <person name="Lluch J."/>
            <person name="Castinel A."/>
            <person name="Donnadieu C."/>
            <person name="Desvignes T."/>
            <person name="Floi Bucao C."/>
            <person name="Jouanno E."/>
            <person name="Wen M."/>
            <person name="Mejri S."/>
            <person name="Dirks R."/>
            <person name="Jansen H."/>
            <person name="Henkel C."/>
            <person name="Chen W.J."/>
            <person name="Zahm M."/>
            <person name="Cabau C."/>
            <person name="Klopp C."/>
            <person name="Thompson A.W."/>
            <person name="Robinson-Rechavi M."/>
            <person name="Braasch I."/>
            <person name="Lecointre G."/>
            <person name="Bobe J."/>
            <person name="Postlethwait J.H."/>
            <person name="Berthelot C."/>
            <person name="Roest Crollius H."/>
            <person name="Guiguen Y."/>
        </authorList>
    </citation>
    <scope>NUCLEOTIDE SEQUENCE</scope>
    <source>
        <strain evidence="2">WJC10195</strain>
    </source>
</reference>
<feature type="compositionally biased region" description="Basic and acidic residues" evidence="1">
    <location>
        <begin position="1"/>
        <end position="18"/>
    </location>
</feature>
<keyword evidence="3" id="KW-1185">Reference proteome</keyword>
<evidence type="ECO:0000313" key="2">
    <source>
        <dbReference type="EMBL" id="KAJ8351490.1"/>
    </source>
</evidence>
<feature type="region of interest" description="Disordered" evidence="1">
    <location>
        <begin position="1"/>
        <end position="23"/>
    </location>
</feature>
<organism evidence="2 3">
    <name type="scientific">Synaphobranchus kaupii</name>
    <name type="common">Kaup's arrowtooth eel</name>
    <dbReference type="NCBI Taxonomy" id="118154"/>
    <lineage>
        <taxon>Eukaryota</taxon>
        <taxon>Metazoa</taxon>
        <taxon>Chordata</taxon>
        <taxon>Craniata</taxon>
        <taxon>Vertebrata</taxon>
        <taxon>Euteleostomi</taxon>
        <taxon>Actinopterygii</taxon>
        <taxon>Neopterygii</taxon>
        <taxon>Teleostei</taxon>
        <taxon>Anguilliformes</taxon>
        <taxon>Synaphobranchidae</taxon>
        <taxon>Synaphobranchus</taxon>
    </lineage>
</organism>
<gene>
    <name evidence="2" type="ORF">SKAU_G00229660</name>
</gene>
<proteinExistence type="predicted"/>
<sequence>MDRRACQEEEWPRRERNGGLKGKALRLRNDGALPWSAPLRPEEALPRARRRREWKIRPDTLRTVSTLSICCQTASPVLAGVLAFTGNVARKGVKPAAVPLRSIEAGPALVYALPSVAISIQAASSLWHTPSRCHGGR</sequence>
<dbReference type="EMBL" id="JAINUF010000008">
    <property type="protein sequence ID" value="KAJ8351490.1"/>
    <property type="molecule type" value="Genomic_DNA"/>
</dbReference>
<comment type="caution">
    <text evidence="2">The sequence shown here is derived from an EMBL/GenBank/DDBJ whole genome shotgun (WGS) entry which is preliminary data.</text>
</comment>
<dbReference type="AlphaFoldDB" id="A0A9Q1IS85"/>
<name>A0A9Q1IS85_SYNKA</name>
<accession>A0A9Q1IS85</accession>
<evidence type="ECO:0000313" key="3">
    <source>
        <dbReference type="Proteomes" id="UP001152622"/>
    </source>
</evidence>
<evidence type="ECO:0000256" key="1">
    <source>
        <dbReference type="SAM" id="MobiDB-lite"/>
    </source>
</evidence>
<dbReference type="Proteomes" id="UP001152622">
    <property type="component" value="Chromosome 8"/>
</dbReference>
<protein>
    <submittedName>
        <fullName evidence="2">Uncharacterized protein</fullName>
    </submittedName>
</protein>